<dbReference type="EC" id="6.3.5.-" evidence="1"/>
<reference evidence="2 3" key="1">
    <citation type="submission" date="2023-10" db="EMBL/GenBank/DDBJ databases">
        <title>Sorlinia euscelidii gen. nov., sp. nov., an acetic acid bacteria isolated from the gut of Euscelidius variegatus emitter.</title>
        <authorList>
            <person name="Michoud G."/>
            <person name="Marasco R."/>
            <person name="Seferji K."/>
            <person name="Gonella E."/>
            <person name="Garuglieri E."/>
            <person name="Alma A."/>
            <person name="Mapelli F."/>
            <person name="Borin S."/>
            <person name="Daffonchio D."/>
            <person name="Crotti E."/>
        </authorList>
    </citation>
    <scope>NUCLEOTIDE SEQUENCE [LARGE SCALE GENOMIC DNA]</scope>
    <source>
        <strain evidence="2 3">EV16P</strain>
    </source>
</reference>
<comment type="similarity">
    <text evidence="1">Belongs to the GatC family.</text>
</comment>
<protein>
    <recommendedName>
        <fullName evidence="1">Aspartyl/glutamyl-tRNA(Asn/Gln) amidotransferase subunit C</fullName>
        <shortName evidence="1">Asp/Glu-ADT subunit C</shortName>
        <ecNumber evidence="1">6.3.5.-</ecNumber>
    </recommendedName>
</protein>
<dbReference type="SUPFAM" id="SSF141000">
    <property type="entry name" value="Glu-tRNAGln amidotransferase C subunit"/>
    <property type="match status" value="1"/>
</dbReference>
<organism evidence="2 3">
    <name type="scientific">Sorlinia euscelidii</name>
    <dbReference type="NCBI Taxonomy" id="3081148"/>
    <lineage>
        <taxon>Bacteria</taxon>
        <taxon>Pseudomonadati</taxon>
        <taxon>Pseudomonadota</taxon>
        <taxon>Alphaproteobacteria</taxon>
        <taxon>Acetobacterales</taxon>
        <taxon>Acetobacteraceae</taxon>
        <taxon>Sorlinia</taxon>
    </lineage>
</organism>
<sequence length="95" mass="10371">MSLDTESVMRIAKLARIGLTPQECAEVGSELDHILGWVEQLKNVDVTDVPPMTGAGVATLRTRQDKVALENNEEDVLGNAPLRRGPFYAVPKVVE</sequence>
<dbReference type="HAMAP" id="MF_00122">
    <property type="entry name" value="GatC"/>
    <property type="match status" value="1"/>
</dbReference>
<keyword evidence="1" id="KW-0547">Nucleotide-binding</keyword>
<keyword evidence="1" id="KW-0436">Ligase</keyword>
<dbReference type="NCBIfam" id="TIGR00135">
    <property type="entry name" value="gatC"/>
    <property type="match status" value="1"/>
</dbReference>
<dbReference type="PANTHER" id="PTHR15004">
    <property type="entry name" value="GLUTAMYL-TRNA(GLN) AMIDOTRANSFERASE SUBUNIT C, MITOCHONDRIAL"/>
    <property type="match status" value="1"/>
</dbReference>
<comment type="catalytic activity">
    <reaction evidence="1">
        <text>L-aspartyl-tRNA(Asn) + L-glutamine + ATP + H2O = L-asparaginyl-tRNA(Asn) + L-glutamate + ADP + phosphate + 2 H(+)</text>
        <dbReference type="Rhea" id="RHEA:14513"/>
        <dbReference type="Rhea" id="RHEA-COMP:9674"/>
        <dbReference type="Rhea" id="RHEA-COMP:9677"/>
        <dbReference type="ChEBI" id="CHEBI:15377"/>
        <dbReference type="ChEBI" id="CHEBI:15378"/>
        <dbReference type="ChEBI" id="CHEBI:29985"/>
        <dbReference type="ChEBI" id="CHEBI:30616"/>
        <dbReference type="ChEBI" id="CHEBI:43474"/>
        <dbReference type="ChEBI" id="CHEBI:58359"/>
        <dbReference type="ChEBI" id="CHEBI:78515"/>
        <dbReference type="ChEBI" id="CHEBI:78516"/>
        <dbReference type="ChEBI" id="CHEBI:456216"/>
    </reaction>
</comment>
<dbReference type="EMBL" id="JAWJZY010000006">
    <property type="protein sequence ID" value="MEE8659592.1"/>
    <property type="molecule type" value="Genomic_DNA"/>
</dbReference>
<keyword evidence="3" id="KW-1185">Reference proteome</keyword>
<accession>A0ABU7U6U1</accession>
<evidence type="ECO:0000256" key="1">
    <source>
        <dbReference type="HAMAP-Rule" id="MF_00122"/>
    </source>
</evidence>
<comment type="catalytic activity">
    <reaction evidence="1">
        <text>L-glutamyl-tRNA(Gln) + L-glutamine + ATP + H2O = L-glutaminyl-tRNA(Gln) + L-glutamate + ADP + phosphate + H(+)</text>
        <dbReference type="Rhea" id="RHEA:17521"/>
        <dbReference type="Rhea" id="RHEA-COMP:9681"/>
        <dbReference type="Rhea" id="RHEA-COMP:9684"/>
        <dbReference type="ChEBI" id="CHEBI:15377"/>
        <dbReference type="ChEBI" id="CHEBI:15378"/>
        <dbReference type="ChEBI" id="CHEBI:29985"/>
        <dbReference type="ChEBI" id="CHEBI:30616"/>
        <dbReference type="ChEBI" id="CHEBI:43474"/>
        <dbReference type="ChEBI" id="CHEBI:58359"/>
        <dbReference type="ChEBI" id="CHEBI:78520"/>
        <dbReference type="ChEBI" id="CHEBI:78521"/>
        <dbReference type="ChEBI" id="CHEBI:456216"/>
    </reaction>
</comment>
<dbReference type="InterPro" id="IPR036113">
    <property type="entry name" value="Asp/Glu-ADT_sf_sub_c"/>
</dbReference>
<dbReference type="RefSeq" id="WP_394820375.1">
    <property type="nucleotide sequence ID" value="NZ_JAWJZY010000006.1"/>
</dbReference>
<dbReference type="Gene3D" id="1.10.20.60">
    <property type="entry name" value="Glu-tRNAGln amidotransferase C subunit, N-terminal domain"/>
    <property type="match status" value="1"/>
</dbReference>
<name>A0ABU7U6U1_9PROT</name>
<evidence type="ECO:0000313" key="3">
    <source>
        <dbReference type="Proteomes" id="UP001312908"/>
    </source>
</evidence>
<dbReference type="Pfam" id="PF02686">
    <property type="entry name" value="GatC"/>
    <property type="match status" value="1"/>
</dbReference>
<gene>
    <name evidence="1" type="primary">gatC</name>
    <name evidence="2" type="ORF">DOFOFD_11340</name>
</gene>
<dbReference type="InterPro" id="IPR003837">
    <property type="entry name" value="GatC"/>
</dbReference>
<dbReference type="PANTHER" id="PTHR15004:SF0">
    <property type="entry name" value="GLUTAMYL-TRNA(GLN) AMIDOTRANSFERASE SUBUNIT C, MITOCHONDRIAL"/>
    <property type="match status" value="1"/>
</dbReference>
<comment type="function">
    <text evidence="1">Allows the formation of correctly charged Asn-tRNA(Asn) or Gln-tRNA(Gln) through the transamidation of misacylated Asp-tRNA(Asn) or Glu-tRNA(Gln) in organisms which lack either or both of asparaginyl-tRNA or glutaminyl-tRNA synthetases. The reaction takes place in the presence of glutamine and ATP through an activated phospho-Asp-tRNA(Asn) or phospho-Glu-tRNA(Gln).</text>
</comment>
<dbReference type="Proteomes" id="UP001312908">
    <property type="component" value="Unassembled WGS sequence"/>
</dbReference>
<keyword evidence="1" id="KW-0067">ATP-binding</keyword>
<proteinExistence type="inferred from homology"/>
<comment type="subunit">
    <text evidence="1">Heterotrimer of A, B and C subunits.</text>
</comment>
<evidence type="ECO:0000313" key="2">
    <source>
        <dbReference type="EMBL" id="MEE8659592.1"/>
    </source>
</evidence>
<keyword evidence="1" id="KW-0648">Protein biosynthesis</keyword>
<comment type="caution">
    <text evidence="2">The sequence shown here is derived from an EMBL/GenBank/DDBJ whole genome shotgun (WGS) entry which is preliminary data.</text>
</comment>